<dbReference type="InterPro" id="IPR013373">
    <property type="entry name" value="Flagellin/pilin_N_arc"/>
</dbReference>
<dbReference type="EMBL" id="RJJG01000004">
    <property type="protein sequence ID" value="RNI08914.1"/>
    <property type="molecule type" value="Genomic_DNA"/>
</dbReference>
<dbReference type="RefSeq" id="WP_072562162.1">
    <property type="nucleotide sequence ID" value="NZ_CP017921.1"/>
</dbReference>
<reference evidence="6 8" key="2">
    <citation type="submission" date="2016-10" db="EMBL/GenBank/DDBJ databases">
        <authorList>
            <person name="de Groot N.N."/>
        </authorList>
    </citation>
    <scope>NUCLEOTIDE SEQUENCE [LARGE SCALE GENOMIC DNA]</scope>
    <source>
        <strain evidence="6 8">Z-7982</strain>
    </source>
</reference>
<dbReference type="KEGG" id="mhaz:BHR79_09825"/>
<reference evidence="5 9" key="3">
    <citation type="submission" date="2018-10" db="EMBL/GenBank/DDBJ databases">
        <title>Cultivation of a novel Methanohalophilus strain from Kebrit Deep of the Red Sea and a genomic comparison of members of the genus Methanohalophilus.</title>
        <authorList>
            <person name="Guan Y."/>
            <person name="Ngugi D.K."/>
            <person name="Stingl U."/>
        </authorList>
    </citation>
    <scope>NUCLEOTIDE SEQUENCE [LARGE SCALE GENOMIC DNA]</scope>
    <source>
        <strain evidence="5 9">DSM 3094</strain>
    </source>
</reference>
<gene>
    <name evidence="4" type="ORF">BHR79_09825</name>
    <name evidence="5" type="ORF">EFE40_05435</name>
    <name evidence="6" type="ORF">SAMN04515625_0885</name>
</gene>
<evidence type="ECO:0000313" key="5">
    <source>
        <dbReference type="EMBL" id="RNI08914.1"/>
    </source>
</evidence>
<dbReference type="Proteomes" id="UP000267921">
    <property type="component" value="Unassembled WGS sequence"/>
</dbReference>
<keyword evidence="1" id="KW-0732">Signal</keyword>
<accession>A0A1L3Q4D7</accession>
<sequence length="362" mass="38026">MELKNIFNNEEAVSPIVATLVLVVVAIAGAAAVGGIMDNLSNDVGSDTTGATDDIATANELLLRGSTSVQPVSELLADKYMRQHPNMKVTVMGTGSGDGVSSTGLDLCDIGAASRPVKDSELAVYPEIRSHQIGASAVAIISNVDVNGTGLNFTDVYAVEKLYNSTDEDGKAHIDISSDALNITAAEINEGDGTGANTINVTVYQRSEPSGTEETVSKYLSKYGSTESKDAEFINDESNAKGAKGNAGVLAAVEDDANGIGFVDWGFAQQGLNDEAVVVNGINCQPLATSTADISDADDEFKLALEGESDYPQAMTRPLNYLTLGNPTPEQQDFIDFALASSGETQECFTEAGFWSMYTLNE</sequence>
<evidence type="ECO:0000256" key="2">
    <source>
        <dbReference type="SAM" id="Phobius"/>
    </source>
</evidence>
<dbReference type="STRING" id="2177.BHR79_09825"/>
<evidence type="ECO:0000313" key="9">
    <source>
        <dbReference type="Proteomes" id="UP000267921"/>
    </source>
</evidence>
<dbReference type="PANTHER" id="PTHR30570:SF1">
    <property type="entry name" value="PHOSPHATE-BINDING PROTEIN PSTS"/>
    <property type="match status" value="1"/>
</dbReference>
<keyword evidence="7" id="KW-1185">Reference proteome</keyword>
<dbReference type="GeneID" id="30584071"/>
<protein>
    <submittedName>
        <fullName evidence="6">Phosphate ABC transporter substrate-binding protein, PhoT family</fullName>
    </submittedName>
</protein>
<name>A0A1L3Q4D7_9EURY</name>
<reference evidence="4 7" key="1">
    <citation type="submission" date="2016-10" db="EMBL/GenBank/DDBJ databases">
        <title>Methanohalophilus halophilus.</title>
        <authorList>
            <person name="L'haridon S."/>
        </authorList>
    </citation>
    <scope>NUCLEOTIDE SEQUENCE [LARGE SCALE GENOMIC DNA]</scope>
    <source>
        <strain evidence="4 7">Z-7982</strain>
    </source>
</reference>
<keyword evidence="2" id="KW-0812">Transmembrane</keyword>
<dbReference type="Gene3D" id="3.40.190.10">
    <property type="entry name" value="Periplasmic binding protein-like II"/>
    <property type="match status" value="2"/>
</dbReference>
<evidence type="ECO:0000313" key="6">
    <source>
        <dbReference type="EMBL" id="SDW38605.1"/>
    </source>
</evidence>
<feature type="transmembrane region" description="Helical" evidence="2">
    <location>
        <begin position="12"/>
        <end position="37"/>
    </location>
</feature>
<dbReference type="Proteomes" id="UP000198669">
    <property type="component" value="Unassembled WGS sequence"/>
</dbReference>
<keyword evidence="2" id="KW-1133">Transmembrane helix</keyword>
<proteinExistence type="predicted"/>
<dbReference type="Proteomes" id="UP000186879">
    <property type="component" value="Chromosome"/>
</dbReference>
<dbReference type="InterPro" id="IPR050811">
    <property type="entry name" value="Phosphate_ABC_transporter"/>
</dbReference>
<evidence type="ECO:0000313" key="4">
    <source>
        <dbReference type="EMBL" id="APH39747.1"/>
    </source>
</evidence>
<dbReference type="PANTHER" id="PTHR30570">
    <property type="entry name" value="PERIPLASMIC PHOSPHATE BINDING COMPONENT OF PHOSPHATE ABC TRANSPORTER"/>
    <property type="match status" value="1"/>
</dbReference>
<evidence type="ECO:0000313" key="7">
    <source>
        <dbReference type="Proteomes" id="UP000186879"/>
    </source>
</evidence>
<evidence type="ECO:0000313" key="8">
    <source>
        <dbReference type="Proteomes" id="UP000198669"/>
    </source>
</evidence>
<feature type="domain" description="PBP" evidence="3">
    <location>
        <begin position="57"/>
        <end position="339"/>
    </location>
</feature>
<dbReference type="EMBL" id="FNMU01000002">
    <property type="protein sequence ID" value="SDW38605.1"/>
    <property type="molecule type" value="Genomic_DNA"/>
</dbReference>
<dbReference type="InterPro" id="IPR024370">
    <property type="entry name" value="PBP_domain"/>
</dbReference>
<dbReference type="EMBL" id="CP017921">
    <property type="protein sequence ID" value="APH39747.1"/>
    <property type="molecule type" value="Genomic_DNA"/>
</dbReference>
<evidence type="ECO:0000256" key="1">
    <source>
        <dbReference type="ARBA" id="ARBA00022729"/>
    </source>
</evidence>
<keyword evidence="2" id="KW-0472">Membrane</keyword>
<evidence type="ECO:0000259" key="3">
    <source>
        <dbReference type="Pfam" id="PF12849"/>
    </source>
</evidence>
<dbReference type="Pfam" id="PF12849">
    <property type="entry name" value="PBP_like_2"/>
    <property type="match status" value="1"/>
</dbReference>
<dbReference type="AlphaFoldDB" id="A0A1L3Q4D7"/>
<dbReference type="OrthoDB" id="53390at2157"/>
<dbReference type="SUPFAM" id="SSF53850">
    <property type="entry name" value="Periplasmic binding protein-like II"/>
    <property type="match status" value="1"/>
</dbReference>
<dbReference type="NCBIfam" id="TIGR02537">
    <property type="entry name" value="arch_flag_Nterm"/>
    <property type="match status" value="1"/>
</dbReference>
<organism evidence="4 7">
    <name type="scientific">Methanohalophilus halophilus</name>
    <dbReference type="NCBI Taxonomy" id="2177"/>
    <lineage>
        <taxon>Archaea</taxon>
        <taxon>Methanobacteriati</taxon>
        <taxon>Methanobacteriota</taxon>
        <taxon>Stenosarchaea group</taxon>
        <taxon>Methanomicrobia</taxon>
        <taxon>Methanosarcinales</taxon>
        <taxon>Methanosarcinaceae</taxon>
        <taxon>Methanohalophilus</taxon>
    </lineage>
</organism>